<organism evidence="1 2">
    <name type="scientific">Paenibacillus contaminans</name>
    <dbReference type="NCBI Taxonomy" id="450362"/>
    <lineage>
        <taxon>Bacteria</taxon>
        <taxon>Bacillati</taxon>
        <taxon>Bacillota</taxon>
        <taxon>Bacilli</taxon>
        <taxon>Bacillales</taxon>
        <taxon>Paenibacillaceae</taxon>
        <taxon>Paenibacillus</taxon>
    </lineage>
</organism>
<evidence type="ECO:0000313" key="1">
    <source>
        <dbReference type="EMBL" id="RAV08896.1"/>
    </source>
</evidence>
<protein>
    <submittedName>
        <fullName evidence="1">ASCH domain-containing protein</fullName>
    </submittedName>
</protein>
<dbReference type="RefSeq" id="WP_113036705.1">
    <property type="nucleotide sequence ID" value="NZ_QMFB01000054.1"/>
</dbReference>
<dbReference type="InterPro" id="IPR036388">
    <property type="entry name" value="WH-like_DNA-bd_sf"/>
</dbReference>
<dbReference type="SUPFAM" id="SSF46785">
    <property type="entry name" value="Winged helix' DNA-binding domain"/>
    <property type="match status" value="1"/>
</dbReference>
<evidence type="ECO:0000313" key="2">
    <source>
        <dbReference type="Proteomes" id="UP000250369"/>
    </source>
</evidence>
<dbReference type="Proteomes" id="UP000250369">
    <property type="component" value="Unassembled WGS sequence"/>
</dbReference>
<dbReference type="InterPro" id="IPR036390">
    <property type="entry name" value="WH_DNA-bd_sf"/>
</dbReference>
<dbReference type="AlphaFoldDB" id="A0A329LNV9"/>
<gene>
    <name evidence="1" type="ORF">DQG23_40340</name>
</gene>
<proteinExistence type="predicted"/>
<dbReference type="OrthoDB" id="121143at2"/>
<comment type="caution">
    <text evidence="1">The sequence shown here is derived from an EMBL/GenBank/DDBJ whole genome shotgun (WGS) entry which is preliminary data.</text>
</comment>
<dbReference type="EMBL" id="QMFB01000054">
    <property type="protein sequence ID" value="RAV08896.1"/>
    <property type="molecule type" value="Genomic_DNA"/>
</dbReference>
<name>A0A329LNV9_9BACL</name>
<reference evidence="1 2" key="1">
    <citation type="journal article" date="2009" name="Int. J. Syst. Evol. Microbiol.">
        <title>Paenibacillus contaminans sp. nov., isolated from a contaminated laboratory plate.</title>
        <authorList>
            <person name="Chou J.H."/>
            <person name="Lee J.H."/>
            <person name="Lin M.C."/>
            <person name="Chang P.S."/>
            <person name="Arun A.B."/>
            <person name="Young C.C."/>
            <person name="Chen W.M."/>
        </authorList>
    </citation>
    <scope>NUCLEOTIDE SEQUENCE [LARGE SCALE GENOMIC DNA]</scope>
    <source>
        <strain evidence="1 2">CKOBP-6</strain>
    </source>
</reference>
<keyword evidence="2" id="KW-1185">Reference proteome</keyword>
<accession>A0A329LNV9</accession>
<dbReference type="Gene3D" id="1.10.10.10">
    <property type="entry name" value="Winged helix-like DNA-binding domain superfamily/Winged helix DNA-binding domain"/>
    <property type="match status" value="1"/>
</dbReference>
<sequence length="195" mass="21690">MLFKNRILDGIADGTVSLAFRRWNKAAVKKGSRLHTSIGLLEIGDVTIVSDLDITEADAIRAGFSTRGELIKDINAFSREGDIFRIEVTRVGDDPRETLREQDDLTDEQFADLQNRLTRLDRAGSAGPWTAAFLKLIDRHPGVRSTELAAAIGWETENLKLNVRKLKNLGLTISLGTGYRISPRGKAVMNRLHVH</sequence>